<gene>
    <name evidence="1" type="ORF">Lalb_Chr04g0263471</name>
</gene>
<organism evidence="1 2">
    <name type="scientific">Lupinus albus</name>
    <name type="common">White lupine</name>
    <name type="synonym">Lupinus termis</name>
    <dbReference type="NCBI Taxonomy" id="3870"/>
    <lineage>
        <taxon>Eukaryota</taxon>
        <taxon>Viridiplantae</taxon>
        <taxon>Streptophyta</taxon>
        <taxon>Embryophyta</taxon>
        <taxon>Tracheophyta</taxon>
        <taxon>Spermatophyta</taxon>
        <taxon>Magnoliopsida</taxon>
        <taxon>eudicotyledons</taxon>
        <taxon>Gunneridae</taxon>
        <taxon>Pentapetalae</taxon>
        <taxon>rosids</taxon>
        <taxon>fabids</taxon>
        <taxon>Fabales</taxon>
        <taxon>Fabaceae</taxon>
        <taxon>Papilionoideae</taxon>
        <taxon>50 kb inversion clade</taxon>
        <taxon>genistoids sensu lato</taxon>
        <taxon>core genistoids</taxon>
        <taxon>Genisteae</taxon>
        <taxon>Lupinus</taxon>
    </lineage>
</organism>
<comment type="caution">
    <text evidence="1">The sequence shown here is derived from an EMBL/GenBank/DDBJ whole genome shotgun (WGS) entry which is preliminary data.</text>
</comment>
<protein>
    <submittedName>
        <fullName evidence="1">Uncharacterized protein</fullName>
    </submittedName>
</protein>
<dbReference type="AlphaFoldDB" id="A0A6A4QTL1"/>
<keyword evidence="2" id="KW-1185">Reference proteome</keyword>
<dbReference type="Proteomes" id="UP000447434">
    <property type="component" value="Chromosome 4"/>
</dbReference>
<sequence>MRSKLQNGTTPCCSINSAEPCLSKSVQKEHYPYPTNKGLCMIHTKATTLTQVTVTKDIAQKNEGIKTNNDNKMKGPSLSSERDTELLDFMDDFEIDDNFFSELLKMDLPKSPSLENKIMEENCNPNTVDIGQFSLKSSTEETQFLWGESVYDTDSDLQLMEALQDIGFDDRL</sequence>
<dbReference type="EMBL" id="WOCE01000004">
    <property type="protein sequence ID" value="KAE9616224.1"/>
    <property type="molecule type" value="Genomic_DNA"/>
</dbReference>
<accession>A0A6A4QTL1</accession>
<proteinExistence type="predicted"/>
<evidence type="ECO:0000313" key="2">
    <source>
        <dbReference type="Proteomes" id="UP000447434"/>
    </source>
</evidence>
<name>A0A6A4QTL1_LUPAL</name>
<evidence type="ECO:0000313" key="1">
    <source>
        <dbReference type="EMBL" id="KAE9616224.1"/>
    </source>
</evidence>
<reference evidence="2" key="1">
    <citation type="journal article" date="2020" name="Nat. Commun.">
        <title>Genome sequence of the cluster root forming white lupin.</title>
        <authorList>
            <person name="Hufnagel B."/>
            <person name="Marques A."/>
            <person name="Soriano A."/>
            <person name="Marques L."/>
            <person name="Divol F."/>
            <person name="Doumas P."/>
            <person name="Sallet E."/>
            <person name="Mancinotti D."/>
            <person name="Carrere S."/>
            <person name="Marande W."/>
            <person name="Arribat S."/>
            <person name="Keller J."/>
            <person name="Huneau C."/>
            <person name="Blein T."/>
            <person name="Aime D."/>
            <person name="Laguerre M."/>
            <person name="Taylor J."/>
            <person name="Schubert V."/>
            <person name="Nelson M."/>
            <person name="Geu-Flores F."/>
            <person name="Crespi M."/>
            <person name="Gallardo-Guerrero K."/>
            <person name="Delaux P.-M."/>
            <person name="Salse J."/>
            <person name="Berges H."/>
            <person name="Guyot R."/>
            <person name="Gouzy J."/>
            <person name="Peret B."/>
        </authorList>
    </citation>
    <scope>NUCLEOTIDE SEQUENCE [LARGE SCALE GENOMIC DNA]</scope>
    <source>
        <strain evidence="2">cv. Amiga</strain>
    </source>
</reference>